<dbReference type="Gene3D" id="3.40.720.10">
    <property type="entry name" value="Alkaline Phosphatase, subunit A"/>
    <property type="match status" value="1"/>
</dbReference>
<dbReference type="EMBL" id="JBIHSE010000001">
    <property type="protein sequence ID" value="MFH0271973.1"/>
    <property type="molecule type" value="Genomic_DNA"/>
</dbReference>
<dbReference type="EC" id="2.7.8.-" evidence="2"/>
<keyword evidence="1" id="KW-0812">Transmembrane</keyword>
<reference evidence="2 3" key="1">
    <citation type="submission" date="2024-10" db="EMBL/GenBank/DDBJ databases">
        <authorList>
            <person name="Yibar A."/>
            <person name="Saticioglu I.B."/>
            <person name="Duman M."/>
            <person name="Ajmi N."/>
            <person name="Gurler F."/>
            <person name="Ay H."/>
            <person name="Onuk E."/>
            <person name="Guler S."/>
            <person name="Romalde J.L."/>
        </authorList>
    </citation>
    <scope>NUCLEOTIDE SEQUENCE [LARGE SCALE GENOMIC DNA]</scope>
    <source>
        <strain evidence="2 3">1-TCBS-A</strain>
    </source>
</reference>
<evidence type="ECO:0000313" key="3">
    <source>
        <dbReference type="Proteomes" id="UP001607221"/>
    </source>
</evidence>
<keyword evidence="2" id="KW-0808">Transferase</keyword>
<name>A0ABW7J6Y9_9VIBR</name>
<gene>
    <name evidence="2" type="primary">bcsG</name>
    <name evidence="2" type="ORF">ACGRHZ_11565</name>
</gene>
<keyword evidence="3" id="KW-1185">Reference proteome</keyword>
<feature type="transmembrane region" description="Helical" evidence="1">
    <location>
        <begin position="103"/>
        <end position="124"/>
    </location>
</feature>
<organism evidence="2 3">
    <name type="scientific">Vibrio jasicida</name>
    <dbReference type="NCBI Taxonomy" id="766224"/>
    <lineage>
        <taxon>Bacteria</taxon>
        <taxon>Pseudomonadati</taxon>
        <taxon>Pseudomonadota</taxon>
        <taxon>Gammaproteobacteria</taxon>
        <taxon>Vibrionales</taxon>
        <taxon>Vibrionaceae</taxon>
        <taxon>Vibrio</taxon>
    </lineage>
</organism>
<keyword evidence="1" id="KW-0472">Membrane</keyword>
<keyword evidence="1" id="KW-1133">Transmembrane helix</keyword>
<dbReference type="Proteomes" id="UP001607221">
    <property type="component" value="Unassembled WGS sequence"/>
</dbReference>
<feature type="transmembrane region" description="Helical" evidence="1">
    <location>
        <begin position="12"/>
        <end position="30"/>
    </location>
</feature>
<proteinExistence type="predicted"/>
<dbReference type="GO" id="GO:0016740">
    <property type="term" value="F:transferase activity"/>
    <property type="evidence" value="ECO:0007669"/>
    <property type="project" value="UniProtKB-KW"/>
</dbReference>
<dbReference type="InterPro" id="IPR017744">
    <property type="entry name" value="BcsG"/>
</dbReference>
<sequence>MTSHSKQPAQFTIGLGWWNIYFIAKVALFLQGTIDFHPLENFALLLFILLPVPIKTLNVLRHVIAVIIAAWLLHYDSFLPPLERLWAQAGQLMQFEFSYLVELMGRFISVQALLGLFALCAAYFILSKFLRVSVFVVIAMIYVSIPKTPQSSVTVETTQPALPATTEVAETAQPQVTEINDESLNSMTADFFAKEASRRVSFSPDSAQDAPFDLLFLSICSVAWDDIEIAGLADHPLFKEFDVMFDNFSAATSYSGPAVVRLLRASCGQQEHSKLFEPAPKQCYLFDNLKDLGFKENLLMNHNGVFDSFLELIKKDGDLKTNLMSQEGFKPYQKSFDGSSIFRDKQVLDDWWQQRIKSDDEKVVALYNTISLHDGNRIINANSTTSMVSYKKRLKNLLDDLYSFFQELKASKRNIVVALVPEHGAGMRGDRMQISGMREIPAPTIVHTPVGIKVFGEGIQRQGNTKHVKAPSSYLALSQLVSNILEQNIYDKESFNPSELAGNLPETRVVAQNSGSTVIEVNGKYYVSLDGTSWIEYPTK</sequence>
<evidence type="ECO:0000313" key="2">
    <source>
        <dbReference type="EMBL" id="MFH0271973.1"/>
    </source>
</evidence>
<dbReference type="NCBIfam" id="TIGR03368">
    <property type="entry name" value="cellulose_yhjU"/>
    <property type="match status" value="1"/>
</dbReference>
<accession>A0ABW7J6Y9</accession>
<feature type="transmembrane region" description="Helical" evidence="1">
    <location>
        <begin position="42"/>
        <end position="73"/>
    </location>
</feature>
<dbReference type="RefSeq" id="WP_186175096.1">
    <property type="nucleotide sequence ID" value="NZ_CAJFAE010000005.1"/>
</dbReference>
<evidence type="ECO:0000256" key="1">
    <source>
        <dbReference type="SAM" id="Phobius"/>
    </source>
</evidence>
<dbReference type="Pfam" id="PF11658">
    <property type="entry name" value="CBP_BcsG"/>
    <property type="match status" value="1"/>
</dbReference>
<dbReference type="InterPro" id="IPR017850">
    <property type="entry name" value="Alkaline_phosphatase_core_sf"/>
</dbReference>
<protein>
    <submittedName>
        <fullName evidence="2">Cellulose biosynthesis protein BcsG</fullName>
        <ecNumber evidence="2">2.7.8.-</ecNumber>
    </submittedName>
</protein>
<comment type="caution">
    <text evidence="2">The sequence shown here is derived from an EMBL/GenBank/DDBJ whole genome shotgun (WGS) entry which is preliminary data.</text>
</comment>